<dbReference type="Proteomes" id="UP000593605">
    <property type="component" value="Chromosome"/>
</dbReference>
<name>A0A7M1T2H0_9FLAO</name>
<keyword evidence="4" id="KW-0235">DNA replication</keyword>
<dbReference type="Pfam" id="PF00149">
    <property type="entry name" value="Metallophos"/>
    <property type="match status" value="1"/>
</dbReference>
<evidence type="ECO:0000256" key="2">
    <source>
        <dbReference type="ARBA" id="ARBA00022801"/>
    </source>
</evidence>
<evidence type="ECO:0000256" key="3">
    <source>
        <dbReference type="ARBA" id="ARBA00022839"/>
    </source>
</evidence>
<evidence type="ECO:0000313" key="6">
    <source>
        <dbReference type="EMBL" id="QOR74050.1"/>
    </source>
</evidence>
<dbReference type="InterPro" id="IPR004593">
    <property type="entry name" value="SbcD"/>
</dbReference>
<dbReference type="InterPro" id="IPR050535">
    <property type="entry name" value="DNA_Repair-Maintenance_Comp"/>
</dbReference>
<evidence type="ECO:0000256" key="4">
    <source>
        <dbReference type="RuleBase" id="RU363069"/>
    </source>
</evidence>
<dbReference type="GO" id="GO:0008408">
    <property type="term" value="F:3'-5' exonuclease activity"/>
    <property type="evidence" value="ECO:0007669"/>
    <property type="project" value="InterPro"/>
</dbReference>
<keyword evidence="1 4" id="KW-0540">Nuclease</keyword>
<sequence>MKILHTADWHLGKKLDRFSRIEEQIDLMNEIVEIAESENVDLVLIAGDLFDTFHPPTEAVDLFYKTLKRLSKNGKRPVIAIAGNHDSPSLIDAPDPLARECGIILIGQPKAVVAPLILEDFRISKSDEGFLELELEEHDFPIRIIHTAFANEVRLKEYFGENKEDELNLSLKNSWKKTAEKYCDENGVNILMTHLYMNKRGAVLLEEPEGEKPIKIGNADLIFSDAIPPQIQYVALGHLHGHQNIGTENCPVIYSSSPLAYSFSECGQQKVVTIIEAFPNEKVSFKNMELKNGKRLFRKTFSVIHEAEQWLRENPNCLVELTMESDTYLKADDNKRIFQAHNGIVHLIPKVKTQSMSQNSASKSIDVTADIMELFSDYFKSKNAGQEPNEEIIELFKEIQKN</sequence>
<dbReference type="KEGG" id="civ:IMZ16_00965"/>
<keyword evidence="2 4" id="KW-0378">Hydrolase</keyword>
<evidence type="ECO:0000256" key="1">
    <source>
        <dbReference type="ARBA" id="ARBA00022722"/>
    </source>
</evidence>
<dbReference type="InterPro" id="IPR029052">
    <property type="entry name" value="Metallo-depent_PP-like"/>
</dbReference>
<dbReference type="InterPro" id="IPR041796">
    <property type="entry name" value="Mre11_N"/>
</dbReference>
<evidence type="ECO:0000259" key="5">
    <source>
        <dbReference type="Pfam" id="PF00149"/>
    </source>
</evidence>
<feature type="domain" description="Calcineurin-like phosphoesterase" evidence="5">
    <location>
        <begin position="1"/>
        <end position="223"/>
    </location>
</feature>
<reference evidence="6 7" key="1">
    <citation type="submission" date="2020-10" db="EMBL/GenBank/DDBJ databases">
        <title>Complete genome of Cruoricapor ignavus strain M1214 isolated from the blood culture of a febrile patient.</title>
        <authorList>
            <person name="Guglielmino C.J.D."/>
        </authorList>
    </citation>
    <scope>NUCLEOTIDE SEQUENCE [LARGE SCALE GENOMIC DNA]</scope>
    <source>
        <strain evidence="6 7">M1214</strain>
    </source>
</reference>
<dbReference type="RefSeq" id="WP_193440121.1">
    <property type="nucleotide sequence ID" value="NZ_CP063145.1"/>
</dbReference>
<dbReference type="Gene3D" id="3.60.21.10">
    <property type="match status" value="1"/>
</dbReference>
<proteinExistence type="inferred from homology"/>
<dbReference type="PANTHER" id="PTHR30337">
    <property type="entry name" value="COMPONENT OF ATP-DEPENDENT DSDNA EXONUCLEASE"/>
    <property type="match status" value="1"/>
</dbReference>
<dbReference type="NCBIfam" id="TIGR00619">
    <property type="entry name" value="sbcd"/>
    <property type="match status" value="1"/>
</dbReference>
<gene>
    <name evidence="4 6" type="primary">sbcD</name>
    <name evidence="6" type="ORF">IMZ16_00965</name>
</gene>
<dbReference type="SUPFAM" id="SSF56300">
    <property type="entry name" value="Metallo-dependent phosphatases"/>
    <property type="match status" value="1"/>
</dbReference>
<protein>
    <recommendedName>
        <fullName evidence="4">Nuclease SbcCD subunit D</fullName>
    </recommendedName>
</protein>
<dbReference type="CDD" id="cd00840">
    <property type="entry name" value="MPP_Mre11_N"/>
    <property type="match status" value="1"/>
</dbReference>
<dbReference type="GO" id="GO:0004519">
    <property type="term" value="F:endonuclease activity"/>
    <property type="evidence" value="ECO:0007669"/>
    <property type="project" value="UniProtKB-KW"/>
</dbReference>
<keyword evidence="4" id="KW-0255">Endonuclease</keyword>
<dbReference type="PANTHER" id="PTHR30337:SF0">
    <property type="entry name" value="NUCLEASE SBCCD SUBUNIT D"/>
    <property type="match status" value="1"/>
</dbReference>
<comment type="function">
    <text evidence="4">SbcCD cleaves DNA hairpin structures. These structures can inhibit DNA replication and are intermediates in certain DNA recombination reactions. The complex acts as a 3'-&gt;5' double strand exonuclease that can open hairpins. It also has a 5' single-strand endonuclease activity.</text>
</comment>
<dbReference type="InterPro" id="IPR004843">
    <property type="entry name" value="Calcineurin-like_PHP"/>
</dbReference>
<keyword evidence="3 4" id="KW-0269">Exonuclease</keyword>
<evidence type="ECO:0000313" key="7">
    <source>
        <dbReference type="Proteomes" id="UP000593605"/>
    </source>
</evidence>
<organism evidence="6 7">
    <name type="scientific">Cruoricaptor ignavus</name>
    <dbReference type="NCBI Taxonomy" id="1118202"/>
    <lineage>
        <taxon>Bacteria</taxon>
        <taxon>Pseudomonadati</taxon>
        <taxon>Bacteroidota</taxon>
        <taxon>Flavobacteriia</taxon>
        <taxon>Flavobacteriales</taxon>
        <taxon>Weeksellaceae</taxon>
        <taxon>Cruoricaptor</taxon>
    </lineage>
</organism>
<dbReference type="GO" id="GO:0006310">
    <property type="term" value="P:DNA recombination"/>
    <property type="evidence" value="ECO:0007669"/>
    <property type="project" value="UniProtKB-KW"/>
</dbReference>
<accession>A0A7M1T2H0</accession>
<keyword evidence="4" id="KW-0233">DNA recombination</keyword>
<dbReference type="GO" id="GO:0006260">
    <property type="term" value="P:DNA replication"/>
    <property type="evidence" value="ECO:0007669"/>
    <property type="project" value="UniProtKB-KW"/>
</dbReference>
<comment type="similarity">
    <text evidence="4">Belongs to the SbcD family.</text>
</comment>
<comment type="subunit">
    <text evidence="4">Heterodimer of SbcC and SbcD.</text>
</comment>
<dbReference type="EMBL" id="CP063145">
    <property type="protein sequence ID" value="QOR74050.1"/>
    <property type="molecule type" value="Genomic_DNA"/>
</dbReference>
<dbReference type="AlphaFoldDB" id="A0A7M1T2H0"/>